<evidence type="ECO:0000256" key="1">
    <source>
        <dbReference type="ARBA" id="ARBA00004323"/>
    </source>
</evidence>
<keyword evidence="6 9" id="KW-0333">Golgi apparatus</keyword>
<keyword evidence="11" id="KW-1185">Reference proteome</keyword>
<dbReference type="PANTHER" id="PTHR12137">
    <property type="entry name" value="CARBOHYDRATE SULFOTRANSFERASE"/>
    <property type="match status" value="1"/>
</dbReference>
<keyword evidence="5" id="KW-1133">Transmembrane helix</keyword>
<evidence type="ECO:0000256" key="7">
    <source>
        <dbReference type="ARBA" id="ARBA00023136"/>
    </source>
</evidence>
<comment type="caution">
    <text evidence="10">The sequence shown here is derived from an EMBL/GenBank/DDBJ whole genome shotgun (WGS) entry which is preliminary data.</text>
</comment>
<comment type="subcellular location">
    <subcellularLocation>
        <location evidence="1 9">Golgi apparatus membrane</location>
        <topology evidence="1 9">Single-pass type II membrane protein</topology>
    </subcellularLocation>
</comment>
<evidence type="ECO:0000256" key="4">
    <source>
        <dbReference type="ARBA" id="ARBA00022692"/>
    </source>
</evidence>
<gene>
    <name evidence="10" type="primary">chst11</name>
    <name evidence="10" type="ORF">EVAR_65589_1</name>
</gene>
<dbReference type="Pfam" id="PF03567">
    <property type="entry name" value="Sulfotransfer_2"/>
    <property type="match status" value="1"/>
</dbReference>
<keyword evidence="7" id="KW-0472">Membrane</keyword>
<dbReference type="InterPro" id="IPR005331">
    <property type="entry name" value="Sulfotransferase"/>
</dbReference>
<protein>
    <recommendedName>
        <fullName evidence="9">Carbohydrate sulfotransferase</fullName>
        <ecNumber evidence="9">2.8.2.-</ecNumber>
    </recommendedName>
</protein>
<organism evidence="10 11">
    <name type="scientific">Eumeta variegata</name>
    <name type="common">Bagworm moth</name>
    <name type="synonym">Eumeta japonica</name>
    <dbReference type="NCBI Taxonomy" id="151549"/>
    <lineage>
        <taxon>Eukaryota</taxon>
        <taxon>Metazoa</taxon>
        <taxon>Ecdysozoa</taxon>
        <taxon>Arthropoda</taxon>
        <taxon>Hexapoda</taxon>
        <taxon>Insecta</taxon>
        <taxon>Pterygota</taxon>
        <taxon>Neoptera</taxon>
        <taxon>Endopterygota</taxon>
        <taxon>Lepidoptera</taxon>
        <taxon>Glossata</taxon>
        <taxon>Ditrysia</taxon>
        <taxon>Tineoidea</taxon>
        <taxon>Psychidae</taxon>
        <taxon>Oiketicinae</taxon>
        <taxon>Eumeta</taxon>
    </lineage>
</organism>
<evidence type="ECO:0000256" key="2">
    <source>
        <dbReference type="ARBA" id="ARBA00006339"/>
    </source>
</evidence>
<evidence type="ECO:0000256" key="9">
    <source>
        <dbReference type="RuleBase" id="RU364020"/>
    </source>
</evidence>
<keyword evidence="4" id="KW-0812">Transmembrane</keyword>
<name>A0A4C1Z477_EUMVA</name>
<evidence type="ECO:0000256" key="5">
    <source>
        <dbReference type="ARBA" id="ARBA00022989"/>
    </source>
</evidence>
<keyword evidence="8 9" id="KW-0325">Glycoprotein</keyword>
<dbReference type="GO" id="GO:0008146">
    <property type="term" value="F:sulfotransferase activity"/>
    <property type="evidence" value="ECO:0007669"/>
    <property type="project" value="InterPro"/>
</dbReference>
<evidence type="ECO:0000256" key="3">
    <source>
        <dbReference type="ARBA" id="ARBA00022679"/>
    </source>
</evidence>
<evidence type="ECO:0000313" key="10">
    <source>
        <dbReference type="EMBL" id="GBP81983.1"/>
    </source>
</evidence>
<evidence type="ECO:0000256" key="6">
    <source>
        <dbReference type="ARBA" id="ARBA00023034"/>
    </source>
</evidence>
<reference evidence="10 11" key="1">
    <citation type="journal article" date="2019" name="Commun. Biol.">
        <title>The bagworm genome reveals a unique fibroin gene that provides high tensile strength.</title>
        <authorList>
            <person name="Kono N."/>
            <person name="Nakamura H."/>
            <person name="Ohtoshi R."/>
            <person name="Tomita M."/>
            <person name="Numata K."/>
            <person name="Arakawa K."/>
        </authorList>
    </citation>
    <scope>NUCLEOTIDE SEQUENCE [LARGE SCALE GENOMIC DNA]</scope>
</reference>
<dbReference type="EC" id="2.8.2.-" evidence="9"/>
<dbReference type="GO" id="GO:0000139">
    <property type="term" value="C:Golgi membrane"/>
    <property type="evidence" value="ECO:0007669"/>
    <property type="project" value="UniProtKB-SubCell"/>
</dbReference>
<dbReference type="GO" id="GO:0016051">
    <property type="term" value="P:carbohydrate biosynthetic process"/>
    <property type="evidence" value="ECO:0007669"/>
    <property type="project" value="InterPro"/>
</dbReference>
<accession>A0A4C1Z477</accession>
<comment type="similarity">
    <text evidence="2 9">Belongs to the sulfotransferase 2 family.</text>
</comment>
<sequence>MVLQKRIGRRIIRAFREKPTNESLTHGHDVTFKEFVLLLTSDAPEFTDMAANEHWQPATALCHPCLIRYTLVAGCDRKMGRLTGETPRSYKIKTGSSSFHCWVLSKIKQTMLSALEHHCGGRGARGGTGPLTSTSAPDRNIWIYRDILLYS</sequence>
<keyword evidence="9" id="KW-0735">Signal-anchor</keyword>
<dbReference type="OrthoDB" id="2019940at2759"/>
<evidence type="ECO:0000256" key="8">
    <source>
        <dbReference type="ARBA" id="ARBA00023180"/>
    </source>
</evidence>
<dbReference type="InterPro" id="IPR018011">
    <property type="entry name" value="Carb_sulfotrans_8-10"/>
</dbReference>
<evidence type="ECO:0000313" key="11">
    <source>
        <dbReference type="Proteomes" id="UP000299102"/>
    </source>
</evidence>
<dbReference type="STRING" id="151549.A0A4C1Z477"/>
<keyword evidence="9" id="KW-0119">Carbohydrate metabolism</keyword>
<dbReference type="Proteomes" id="UP000299102">
    <property type="component" value="Unassembled WGS sequence"/>
</dbReference>
<keyword evidence="3 9" id="KW-0808">Transferase</keyword>
<dbReference type="EMBL" id="BGZK01001541">
    <property type="protein sequence ID" value="GBP81983.1"/>
    <property type="molecule type" value="Genomic_DNA"/>
</dbReference>
<dbReference type="AlphaFoldDB" id="A0A4C1Z477"/>
<proteinExistence type="inferred from homology"/>
<dbReference type="PANTHER" id="PTHR12137:SF54">
    <property type="entry name" value="CARBOHYDRATE SULFOTRANSFERASE"/>
    <property type="match status" value="1"/>
</dbReference>